<evidence type="ECO:0000256" key="3">
    <source>
        <dbReference type="ARBA" id="ARBA00022845"/>
    </source>
</evidence>
<dbReference type="PANTHER" id="PTHR13154:SF6">
    <property type="entry name" value="GEO05078P1"/>
    <property type="match status" value="1"/>
</dbReference>
<protein>
    <recommendedName>
        <fullName evidence="7">Ataxin-2 C-terminal domain-containing protein</fullName>
    </recommendedName>
</protein>
<dbReference type="GO" id="GO:0005737">
    <property type="term" value="C:cytoplasm"/>
    <property type="evidence" value="ECO:0007669"/>
    <property type="project" value="TreeGrafter"/>
</dbReference>
<dbReference type="GO" id="GO:0045947">
    <property type="term" value="P:negative regulation of translational initiation"/>
    <property type="evidence" value="ECO:0007669"/>
    <property type="project" value="InterPro"/>
</dbReference>
<evidence type="ECO:0000256" key="4">
    <source>
        <dbReference type="SAM" id="MobiDB-lite"/>
    </source>
</evidence>
<evidence type="ECO:0000256" key="1">
    <source>
        <dbReference type="ARBA" id="ARBA00006858"/>
    </source>
</evidence>
<evidence type="ECO:0000313" key="5">
    <source>
        <dbReference type="EMBL" id="CAH1153684.1"/>
    </source>
</evidence>
<reference evidence="5" key="2">
    <citation type="submission" date="2022-10" db="EMBL/GenBank/DDBJ databases">
        <authorList>
            <consortium name="ENA_rothamsted_submissions"/>
            <consortium name="culmorum"/>
            <person name="King R."/>
        </authorList>
    </citation>
    <scope>NUCLEOTIDE SEQUENCE</scope>
</reference>
<evidence type="ECO:0000313" key="6">
    <source>
        <dbReference type="Proteomes" id="UP001153737"/>
    </source>
</evidence>
<dbReference type="OrthoDB" id="5985142at2759"/>
<organism evidence="5 6">
    <name type="scientific">Phaedon cochleariae</name>
    <name type="common">Mustard beetle</name>
    <dbReference type="NCBI Taxonomy" id="80249"/>
    <lineage>
        <taxon>Eukaryota</taxon>
        <taxon>Metazoa</taxon>
        <taxon>Ecdysozoa</taxon>
        <taxon>Arthropoda</taxon>
        <taxon>Hexapoda</taxon>
        <taxon>Insecta</taxon>
        <taxon>Pterygota</taxon>
        <taxon>Neoptera</taxon>
        <taxon>Endopterygota</taxon>
        <taxon>Coleoptera</taxon>
        <taxon>Polyphaga</taxon>
        <taxon>Cucujiformia</taxon>
        <taxon>Chrysomeloidea</taxon>
        <taxon>Chrysomelidae</taxon>
        <taxon>Chrysomelinae</taxon>
        <taxon>Chrysomelini</taxon>
        <taxon>Phaedon</taxon>
    </lineage>
</organism>
<reference evidence="5" key="1">
    <citation type="submission" date="2022-01" db="EMBL/GenBank/DDBJ databases">
        <authorList>
            <person name="King R."/>
        </authorList>
    </citation>
    <scope>NUCLEOTIDE SEQUENCE</scope>
</reference>
<dbReference type="InterPro" id="IPR009818">
    <property type="entry name" value="PAM2_motif"/>
</dbReference>
<dbReference type="Proteomes" id="UP001153737">
    <property type="component" value="Chromosome 14"/>
</dbReference>
<dbReference type="GO" id="GO:0000900">
    <property type="term" value="F:mRNA regulatory element binding translation repressor activity"/>
    <property type="evidence" value="ECO:0007669"/>
    <property type="project" value="InterPro"/>
</dbReference>
<evidence type="ECO:0008006" key="7">
    <source>
        <dbReference type="Google" id="ProtNLM"/>
    </source>
</evidence>
<dbReference type="PANTHER" id="PTHR13154">
    <property type="entry name" value="POLYADENYLATE-BINDING PROTEIN-INTERACTING PROTEIN 2"/>
    <property type="match status" value="1"/>
</dbReference>
<sequence length="127" mass="14458">MKMPGNQSTDNGIYNYEDNSYFSESIENNVEEFNTAPENDFSEYLWMENEEEFDKEVMQRLEEEALMEQCIEAFMNDETNPGTPTNQQNATPSPDNVAQNSKLNPEAAEFVPSTRRAPQEIPTSASS</sequence>
<feature type="compositionally biased region" description="Polar residues" evidence="4">
    <location>
        <begin position="77"/>
        <end position="103"/>
    </location>
</feature>
<feature type="region of interest" description="Disordered" evidence="4">
    <location>
        <begin position="75"/>
        <end position="127"/>
    </location>
</feature>
<accession>A0A9P0DKH6</accession>
<dbReference type="Pfam" id="PF07145">
    <property type="entry name" value="PAM2"/>
    <property type="match status" value="1"/>
</dbReference>
<comment type="similarity">
    <text evidence="1">Belongs to the PAIP2 family.</text>
</comment>
<keyword evidence="2" id="KW-0832">Ubl conjugation</keyword>
<keyword evidence="3" id="KW-0810">Translation regulation</keyword>
<keyword evidence="6" id="KW-1185">Reference proteome</keyword>
<proteinExistence type="inferred from homology"/>
<evidence type="ECO:0000256" key="2">
    <source>
        <dbReference type="ARBA" id="ARBA00022843"/>
    </source>
</evidence>
<dbReference type="InterPro" id="IPR040396">
    <property type="entry name" value="PAIP2-like"/>
</dbReference>
<dbReference type="AlphaFoldDB" id="A0A9P0DKH6"/>
<gene>
    <name evidence="5" type="ORF">PHAECO_LOCUS4270</name>
</gene>
<dbReference type="EMBL" id="OU896720">
    <property type="protein sequence ID" value="CAH1153684.1"/>
    <property type="molecule type" value="Genomic_DNA"/>
</dbReference>
<name>A0A9P0DKH6_PHACE</name>